<proteinExistence type="predicted"/>
<organism evidence="1">
    <name type="scientific">Anguilla anguilla</name>
    <name type="common">European freshwater eel</name>
    <name type="synonym">Muraena anguilla</name>
    <dbReference type="NCBI Taxonomy" id="7936"/>
    <lineage>
        <taxon>Eukaryota</taxon>
        <taxon>Metazoa</taxon>
        <taxon>Chordata</taxon>
        <taxon>Craniata</taxon>
        <taxon>Vertebrata</taxon>
        <taxon>Euteleostomi</taxon>
        <taxon>Actinopterygii</taxon>
        <taxon>Neopterygii</taxon>
        <taxon>Teleostei</taxon>
        <taxon>Anguilliformes</taxon>
        <taxon>Anguillidae</taxon>
        <taxon>Anguilla</taxon>
    </lineage>
</organism>
<accession>A0A0E9QV85</accession>
<evidence type="ECO:0000313" key="1">
    <source>
        <dbReference type="EMBL" id="JAH20347.1"/>
    </source>
</evidence>
<name>A0A0E9QV85_ANGAN</name>
<dbReference type="AlphaFoldDB" id="A0A0E9QV85"/>
<reference evidence="1" key="1">
    <citation type="submission" date="2014-11" db="EMBL/GenBank/DDBJ databases">
        <authorList>
            <person name="Amaro Gonzalez C."/>
        </authorList>
    </citation>
    <scope>NUCLEOTIDE SEQUENCE</scope>
</reference>
<reference evidence="1" key="2">
    <citation type="journal article" date="2015" name="Fish Shellfish Immunol.">
        <title>Early steps in the European eel (Anguilla anguilla)-Vibrio vulnificus interaction in the gills: Role of the RtxA13 toxin.</title>
        <authorList>
            <person name="Callol A."/>
            <person name="Pajuelo D."/>
            <person name="Ebbesson L."/>
            <person name="Teles M."/>
            <person name="MacKenzie S."/>
            <person name="Amaro C."/>
        </authorList>
    </citation>
    <scope>NUCLEOTIDE SEQUENCE</scope>
</reference>
<protein>
    <submittedName>
        <fullName evidence="1">Uncharacterized protein</fullName>
    </submittedName>
</protein>
<sequence>MYVHYEHMKLSFEMGSFRGLKSFLFSGWPRVKDKKLWSRGSLLILHCSRLQASLARFGLV</sequence>
<dbReference type="EMBL" id="GBXM01088230">
    <property type="protein sequence ID" value="JAH20347.1"/>
    <property type="molecule type" value="Transcribed_RNA"/>
</dbReference>